<name>A0ABS4TUL0_9PSEU</name>
<evidence type="ECO:0000313" key="3">
    <source>
        <dbReference type="Proteomes" id="UP001519332"/>
    </source>
</evidence>
<reference evidence="2 3" key="1">
    <citation type="submission" date="2021-03" db="EMBL/GenBank/DDBJ databases">
        <title>Sequencing the genomes of 1000 actinobacteria strains.</title>
        <authorList>
            <person name="Klenk H.-P."/>
        </authorList>
    </citation>
    <scope>NUCLEOTIDE SEQUENCE [LARGE SCALE GENOMIC DNA]</scope>
    <source>
        <strain evidence="2 3">DSM 46670</strain>
    </source>
</reference>
<comment type="caution">
    <text evidence="2">The sequence shown here is derived from an EMBL/GenBank/DDBJ whole genome shotgun (WGS) entry which is preliminary data.</text>
</comment>
<evidence type="ECO:0000259" key="1">
    <source>
        <dbReference type="Pfam" id="PF05685"/>
    </source>
</evidence>
<dbReference type="SUPFAM" id="SSF52980">
    <property type="entry name" value="Restriction endonuclease-like"/>
    <property type="match status" value="1"/>
</dbReference>
<dbReference type="Gene3D" id="3.90.1570.10">
    <property type="entry name" value="tt1808, chain A"/>
    <property type="match status" value="1"/>
</dbReference>
<dbReference type="Pfam" id="PF05685">
    <property type="entry name" value="Uma2"/>
    <property type="match status" value="1"/>
</dbReference>
<dbReference type="Proteomes" id="UP001519332">
    <property type="component" value="Unassembled WGS sequence"/>
</dbReference>
<keyword evidence="2" id="KW-0378">Hydrolase</keyword>
<keyword evidence="2" id="KW-0255">Endonuclease</keyword>
<dbReference type="CDD" id="cd06260">
    <property type="entry name" value="DUF820-like"/>
    <property type="match status" value="1"/>
</dbReference>
<dbReference type="InterPro" id="IPR011335">
    <property type="entry name" value="Restrct_endonuc-II-like"/>
</dbReference>
<proteinExistence type="predicted"/>
<feature type="domain" description="Putative restriction endonuclease" evidence="1">
    <location>
        <begin position="16"/>
        <end position="153"/>
    </location>
</feature>
<dbReference type="GO" id="GO:0004519">
    <property type="term" value="F:endonuclease activity"/>
    <property type="evidence" value="ECO:0007669"/>
    <property type="project" value="UniProtKB-KW"/>
</dbReference>
<dbReference type="PANTHER" id="PTHR35400">
    <property type="entry name" value="SLR1083 PROTEIN"/>
    <property type="match status" value="1"/>
</dbReference>
<accession>A0ABS4TUL0</accession>
<sequence>MTAMEHWPTQLYTVGEYAALGETEFRTELQEGHLLMSPSPKRRHVLGIRALARQIEDQLPGGFEWEVLTEIDLDLGLVPPDQPGTVRQPDLMVGDGLAFERAEDNGETMKAADVLLVVEFVSPGSRRMDYKIKRSEYADAGIRHYWIVDVKEPISLRMCELTETSGYVDKGEVIGGFTTAEPFPMTIDLASLVRRRAEG</sequence>
<dbReference type="InterPro" id="IPR008538">
    <property type="entry name" value="Uma2"/>
</dbReference>
<organism evidence="2 3">
    <name type="scientific">Kibdelosporangium banguiense</name>
    <dbReference type="NCBI Taxonomy" id="1365924"/>
    <lineage>
        <taxon>Bacteria</taxon>
        <taxon>Bacillati</taxon>
        <taxon>Actinomycetota</taxon>
        <taxon>Actinomycetes</taxon>
        <taxon>Pseudonocardiales</taxon>
        <taxon>Pseudonocardiaceae</taxon>
        <taxon>Kibdelosporangium</taxon>
    </lineage>
</organism>
<dbReference type="PANTHER" id="PTHR35400:SF3">
    <property type="entry name" value="SLL1072 PROTEIN"/>
    <property type="match status" value="1"/>
</dbReference>
<keyword evidence="2" id="KW-0540">Nuclease</keyword>
<dbReference type="InterPro" id="IPR012296">
    <property type="entry name" value="Nuclease_put_TT1808"/>
</dbReference>
<dbReference type="EMBL" id="JAGINW010000001">
    <property type="protein sequence ID" value="MBP2327623.1"/>
    <property type="molecule type" value="Genomic_DNA"/>
</dbReference>
<protein>
    <submittedName>
        <fullName evidence="2">Uma2 family endonuclease</fullName>
    </submittedName>
</protein>
<keyword evidence="3" id="KW-1185">Reference proteome</keyword>
<gene>
    <name evidence="2" type="ORF">JOF56_008008</name>
</gene>
<evidence type="ECO:0000313" key="2">
    <source>
        <dbReference type="EMBL" id="MBP2327623.1"/>
    </source>
</evidence>